<sequence>MKNSYLMHIDEHTTLGIPLEDISFLSSFKANLLEEILEEIAVVEVTLSNPGDNEVAALIKIGAQNGEYTGYSVAVRWETAIAKAFESIRYHIDLIANSPVKENIN</sequence>
<proteinExistence type="predicted"/>
<organism evidence="1 2">
    <name type="scientific">Niastella yeongjuensis</name>
    <dbReference type="NCBI Taxonomy" id="354355"/>
    <lineage>
        <taxon>Bacteria</taxon>
        <taxon>Pseudomonadati</taxon>
        <taxon>Bacteroidota</taxon>
        <taxon>Chitinophagia</taxon>
        <taxon>Chitinophagales</taxon>
        <taxon>Chitinophagaceae</taxon>
        <taxon>Niastella</taxon>
    </lineage>
</organism>
<name>A0A1V9ELN1_9BACT</name>
<reference evidence="2" key="1">
    <citation type="submission" date="2016-04" db="EMBL/GenBank/DDBJ databases">
        <authorList>
            <person name="Chen L."/>
            <person name="Zhuang W."/>
            <person name="Wang G."/>
        </authorList>
    </citation>
    <scope>NUCLEOTIDE SEQUENCE [LARGE SCALE GENOMIC DNA]</scope>
    <source>
        <strain evidence="2">17621</strain>
    </source>
</reference>
<evidence type="ECO:0000313" key="2">
    <source>
        <dbReference type="Proteomes" id="UP000192610"/>
    </source>
</evidence>
<keyword evidence="2" id="KW-1185">Reference proteome</keyword>
<dbReference type="RefSeq" id="WP_081200961.1">
    <property type="nucleotide sequence ID" value="NZ_FOCZ01000002.1"/>
</dbReference>
<dbReference type="EMBL" id="LVXG01000023">
    <property type="protein sequence ID" value="OQP46952.1"/>
    <property type="molecule type" value="Genomic_DNA"/>
</dbReference>
<gene>
    <name evidence="1" type="ORF">A4H97_05375</name>
</gene>
<dbReference type="OrthoDB" id="672588at2"/>
<evidence type="ECO:0008006" key="3">
    <source>
        <dbReference type="Google" id="ProtNLM"/>
    </source>
</evidence>
<accession>A0A1V9ELN1</accession>
<dbReference type="AlphaFoldDB" id="A0A1V9ELN1"/>
<dbReference type="Proteomes" id="UP000192610">
    <property type="component" value="Unassembled WGS sequence"/>
</dbReference>
<evidence type="ECO:0000313" key="1">
    <source>
        <dbReference type="EMBL" id="OQP46952.1"/>
    </source>
</evidence>
<protein>
    <recommendedName>
        <fullName evidence="3">2-isopropylmalate synthase LeuA allosteric (dimerisation) domain-containing protein</fullName>
    </recommendedName>
</protein>
<comment type="caution">
    <text evidence="1">The sequence shown here is derived from an EMBL/GenBank/DDBJ whole genome shotgun (WGS) entry which is preliminary data.</text>
</comment>